<gene>
    <name evidence="1" type="ORF">BcellWH2_00021</name>
</gene>
<dbReference type="AlphaFoldDB" id="A0A0P0FQG7"/>
<reference evidence="1 2" key="1">
    <citation type="journal article" date="2015" name="Science">
        <title>Genetic determinants of in vivo fitness and diet responsiveness in multiple human gut Bacteroides.</title>
        <authorList>
            <person name="Wu M."/>
            <person name="McNulty N.P."/>
            <person name="Rodionov D.A."/>
            <person name="Khoroshkin M.S."/>
            <person name="Griffin N.W."/>
            <person name="Cheng J."/>
            <person name="Latreille P."/>
            <person name="Kerstetter R.A."/>
            <person name="Terrapon N."/>
            <person name="Henrissat B."/>
            <person name="Osterman A.L."/>
            <person name="Gordon J.I."/>
        </authorList>
    </citation>
    <scope>NUCLEOTIDE SEQUENCE [LARGE SCALE GENOMIC DNA]</scope>
    <source>
        <strain evidence="1 2">WH2</strain>
    </source>
</reference>
<name>A0A0P0FQG7_9BACE</name>
<evidence type="ECO:0000313" key="1">
    <source>
        <dbReference type="EMBL" id="ALJ57298.1"/>
    </source>
</evidence>
<protein>
    <recommendedName>
        <fullName evidence="3">DUF3168 domain-containing protein</fullName>
    </recommendedName>
</protein>
<dbReference type="Proteomes" id="UP000061809">
    <property type="component" value="Chromosome"/>
</dbReference>
<dbReference type="EMBL" id="CP012801">
    <property type="protein sequence ID" value="ALJ57298.1"/>
    <property type="molecule type" value="Genomic_DNA"/>
</dbReference>
<dbReference type="KEGG" id="bcel:BcellWH2_00021"/>
<proteinExistence type="predicted"/>
<dbReference type="RefSeq" id="WP_029427986.1">
    <property type="nucleotide sequence ID" value="NZ_CP012801.1"/>
</dbReference>
<evidence type="ECO:0008006" key="3">
    <source>
        <dbReference type="Google" id="ProtNLM"/>
    </source>
</evidence>
<dbReference type="PATRIC" id="fig|246787.4.peg.21"/>
<organism evidence="1 2">
    <name type="scientific">Bacteroides cellulosilyticus</name>
    <dbReference type="NCBI Taxonomy" id="246787"/>
    <lineage>
        <taxon>Bacteria</taxon>
        <taxon>Pseudomonadati</taxon>
        <taxon>Bacteroidota</taxon>
        <taxon>Bacteroidia</taxon>
        <taxon>Bacteroidales</taxon>
        <taxon>Bacteroidaceae</taxon>
        <taxon>Bacteroides</taxon>
    </lineage>
</organism>
<sequence>MDMFKITTEVRALLLDNPNIVSLIEDKIFPVIAPESTEGDFITYQRDGYKQVYTKYGVADQIPYVNVVAVSDDYNRNQELAVLIYDTLSGDFRNPDIHIQLEDSTEDFIDGKFIQILQFSIQQK</sequence>
<evidence type="ECO:0000313" key="2">
    <source>
        <dbReference type="Proteomes" id="UP000061809"/>
    </source>
</evidence>
<accession>A0A0P0FQG7</accession>